<accession>A0A136J3T6</accession>
<organism evidence="2 3">
    <name type="scientific">Microdochium bolleyi</name>
    <dbReference type="NCBI Taxonomy" id="196109"/>
    <lineage>
        <taxon>Eukaryota</taxon>
        <taxon>Fungi</taxon>
        <taxon>Dikarya</taxon>
        <taxon>Ascomycota</taxon>
        <taxon>Pezizomycotina</taxon>
        <taxon>Sordariomycetes</taxon>
        <taxon>Xylariomycetidae</taxon>
        <taxon>Xylariales</taxon>
        <taxon>Microdochiaceae</taxon>
        <taxon>Microdochium</taxon>
    </lineage>
</organism>
<name>A0A136J3T6_9PEZI</name>
<feature type="compositionally biased region" description="Polar residues" evidence="1">
    <location>
        <begin position="405"/>
        <end position="418"/>
    </location>
</feature>
<dbReference type="AlphaFoldDB" id="A0A136J3T6"/>
<dbReference type="OrthoDB" id="4708870at2759"/>
<dbReference type="STRING" id="196109.A0A136J3T6"/>
<reference evidence="3" key="1">
    <citation type="submission" date="2016-02" db="EMBL/GenBank/DDBJ databases">
        <title>Draft genome sequence of Microdochium bolleyi, a fungal endophyte of beachgrass.</title>
        <authorList>
            <consortium name="DOE Joint Genome Institute"/>
            <person name="David A.S."/>
            <person name="May G."/>
            <person name="Haridas S."/>
            <person name="Lim J."/>
            <person name="Wang M."/>
            <person name="Labutti K."/>
            <person name="Lipzen A."/>
            <person name="Barry K."/>
            <person name="Grigoriev I.V."/>
        </authorList>
    </citation>
    <scope>NUCLEOTIDE SEQUENCE [LARGE SCALE GENOMIC DNA]</scope>
    <source>
        <strain evidence="3">J235TASD1</strain>
    </source>
</reference>
<protein>
    <submittedName>
        <fullName evidence="2">Uncharacterized protein</fullName>
    </submittedName>
</protein>
<dbReference type="InParanoid" id="A0A136J3T6"/>
<feature type="region of interest" description="Disordered" evidence="1">
    <location>
        <begin position="404"/>
        <end position="424"/>
    </location>
</feature>
<dbReference type="Proteomes" id="UP000070501">
    <property type="component" value="Unassembled WGS sequence"/>
</dbReference>
<dbReference type="EMBL" id="KQ964249">
    <property type="protein sequence ID" value="KXJ91900.1"/>
    <property type="molecule type" value="Genomic_DNA"/>
</dbReference>
<keyword evidence="3" id="KW-1185">Reference proteome</keyword>
<proteinExistence type="predicted"/>
<feature type="compositionally biased region" description="Basic and acidic residues" evidence="1">
    <location>
        <begin position="282"/>
        <end position="300"/>
    </location>
</feature>
<feature type="region of interest" description="Disordered" evidence="1">
    <location>
        <begin position="268"/>
        <end position="303"/>
    </location>
</feature>
<sequence length="508" mass="56129">MGGSIFSKGSKPLYTPRMPPQVYEHVRNHCHARLRGLFVAVATPLEGPAKPDFGDVDISLAWPRAELFPTRAALQTRARFPGSLLEAAAAAVGAVRTQGVNGSSSEIHAAVAWPEEYAPLIPPLSTVAEEGMSAAATTAEKLPPARQAEAYIQVDLHIFPDIQTLQWQLFKHAHGDLWGILGSTIRPYGLTADEVGLYLRIPEIEKLDHKRAKVFLTSEPGEVLSFLGMKGGGCYEDAPKSPRDEGDAEEDVWATRFTEKKDFFDSSKATPAAIGDPTSIDETARDASEYTEESTKSLRSRERRRMKHRPLFAEFMSEYFPDHHHHHSLLYDDVRAESSSVTSGQQDEATAYTRDSVREDAFVQFGPLVRYTYEQRLREWTAERQRVSIRKSIKAIVPAPYTAAASGSPSPADQQQQLEKAGAGCEDCEERLDPSFRGQVVSALTKIILEEDYSLGISPGDALRDQANGLFDEEKVKGFVTNSWRDVACVLKGKNTIAAHQRTSVNVD</sequence>
<evidence type="ECO:0000313" key="3">
    <source>
        <dbReference type="Proteomes" id="UP000070501"/>
    </source>
</evidence>
<gene>
    <name evidence="2" type="ORF">Micbo1qcDRAFT_224011</name>
</gene>
<evidence type="ECO:0000313" key="2">
    <source>
        <dbReference type="EMBL" id="KXJ91900.1"/>
    </source>
</evidence>
<evidence type="ECO:0000256" key="1">
    <source>
        <dbReference type="SAM" id="MobiDB-lite"/>
    </source>
</evidence>